<reference evidence="2" key="1">
    <citation type="submission" date="2019-02" db="EMBL/GenBank/DDBJ databases">
        <authorList>
            <person name="Gruber-Vodicka R. H."/>
            <person name="Seah K. B. B."/>
        </authorList>
    </citation>
    <scope>NUCLEOTIDE SEQUENCE</scope>
    <source>
        <strain evidence="2">BECK_M6</strain>
    </source>
</reference>
<gene>
    <name evidence="2" type="ORF">BECKLFY1418A_GA0070994_100544</name>
</gene>
<organism evidence="2">
    <name type="scientific">Candidatus Kentrum sp. LFY</name>
    <dbReference type="NCBI Taxonomy" id="2126342"/>
    <lineage>
        <taxon>Bacteria</taxon>
        <taxon>Pseudomonadati</taxon>
        <taxon>Pseudomonadota</taxon>
        <taxon>Gammaproteobacteria</taxon>
        <taxon>Candidatus Kentrum</taxon>
    </lineage>
</organism>
<protein>
    <submittedName>
        <fullName evidence="2">Uncharacterized protein</fullName>
    </submittedName>
</protein>
<name>A0A450U9J3_9GAMM</name>
<accession>A0A450U9J3</accession>
<feature type="region of interest" description="Disordered" evidence="1">
    <location>
        <begin position="1"/>
        <end position="45"/>
    </location>
</feature>
<dbReference type="EMBL" id="CAADFH010000005">
    <property type="protein sequence ID" value="VFJ88744.1"/>
    <property type="molecule type" value="Genomic_DNA"/>
</dbReference>
<proteinExistence type="predicted"/>
<evidence type="ECO:0000313" key="2">
    <source>
        <dbReference type="EMBL" id="VFJ88744.1"/>
    </source>
</evidence>
<dbReference type="AlphaFoldDB" id="A0A450U9J3"/>
<sequence>MNHAHNPIDTTPPAGPTLRDRFRDGSLGPHMVVIPSGGIPDGFTP</sequence>
<evidence type="ECO:0000256" key="1">
    <source>
        <dbReference type="SAM" id="MobiDB-lite"/>
    </source>
</evidence>